<accession>A0A242W2S5</accession>
<sequence>MYRRNENLYSYSYATLEEIEIGIKKLAQLMKK</sequence>
<dbReference type="Proteomes" id="UP000195152">
    <property type="component" value="Unassembled WGS sequence"/>
</dbReference>
<dbReference type="AlphaFoldDB" id="A0A242W2S5"/>
<proteinExistence type="predicted"/>
<comment type="caution">
    <text evidence="1">The sequence shown here is derived from an EMBL/GenBank/DDBJ whole genome shotgun (WGS) entry which is preliminary data.</text>
</comment>
<name>A0A242W2S5_BACTU</name>
<reference evidence="1 2" key="1">
    <citation type="submission" date="2016-10" db="EMBL/GenBank/DDBJ databases">
        <title>Comparative genomics of Bacillus thuringiensis reveals a path to pathogens against multiple invertebrate hosts.</title>
        <authorList>
            <person name="Zheng J."/>
            <person name="Gao Q."/>
            <person name="Liu H."/>
            <person name="Peng D."/>
            <person name="Ruan L."/>
            <person name="Sun M."/>
        </authorList>
    </citation>
    <scope>NUCLEOTIDE SEQUENCE [LARGE SCALE GENOMIC DNA]</scope>
    <source>
        <strain evidence="1">BGSC 4AC1</strain>
    </source>
</reference>
<evidence type="ECO:0000313" key="2">
    <source>
        <dbReference type="Proteomes" id="UP000195152"/>
    </source>
</evidence>
<dbReference type="EMBL" id="NFCF01000094">
    <property type="protein sequence ID" value="OTW45711.1"/>
    <property type="molecule type" value="Genomic_DNA"/>
</dbReference>
<organism evidence="1 2">
    <name type="scientific">Bacillus thuringiensis serovar mexicanensis</name>
    <dbReference type="NCBI Taxonomy" id="180868"/>
    <lineage>
        <taxon>Bacteria</taxon>
        <taxon>Bacillati</taxon>
        <taxon>Bacillota</taxon>
        <taxon>Bacilli</taxon>
        <taxon>Bacillales</taxon>
        <taxon>Bacillaceae</taxon>
        <taxon>Bacillus</taxon>
        <taxon>Bacillus cereus group</taxon>
    </lineage>
</organism>
<gene>
    <name evidence="1" type="ORF">BK699_23620</name>
</gene>
<evidence type="ECO:0000313" key="1">
    <source>
        <dbReference type="EMBL" id="OTW45711.1"/>
    </source>
</evidence>
<protein>
    <submittedName>
        <fullName evidence="1">Uncharacterized protein</fullName>
    </submittedName>
</protein>